<evidence type="ECO:0000313" key="3">
    <source>
        <dbReference type="EMBL" id="KAK6915563.1"/>
    </source>
</evidence>
<dbReference type="SUPFAM" id="SSF51735">
    <property type="entry name" value="NAD(P)-binding Rossmann-fold domains"/>
    <property type="match status" value="1"/>
</dbReference>
<accession>A0AAN8UF13</accession>
<dbReference type="Gene3D" id="3.40.50.720">
    <property type="entry name" value="NAD(P)-binding Rossmann-like Domain"/>
    <property type="match status" value="2"/>
</dbReference>
<comment type="similarity">
    <text evidence="1">Belongs to the short-chain dehydrogenases/reductases (SDR) family.</text>
</comment>
<evidence type="ECO:0000256" key="1">
    <source>
        <dbReference type="ARBA" id="ARBA00006484"/>
    </source>
</evidence>
<dbReference type="AlphaFoldDB" id="A0AAN8UF13"/>
<keyword evidence="4" id="KW-1185">Reference proteome</keyword>
<keyword evidence="2" id="KW-0560">Oxidoreductase</keyword>
<organism evidence="3 4">
    <name type="scientific">Dillenia turbinata</name>
    <dbReference type="NCBI Taxonomy" id="194707"/>
    <lineage>
        <taxon>Eukaryota</taxon>
        <taxon>Viridiplantae</taxon>
        <taxon>Streptophyta</taxon>
        <taxon>Embryophyta</taxon>
        <taxon>Tracheophyta</taxon>
        <taxon>Spermatophyta</taxon>
        <taxon>Magnoliopsida</taxon>
        <taxon>eudicotyledons</taxon>
        <taxon>Gunneridae</taxon>
        <taxon>Pentapetalae</taxon>
        <taxon>Dilleniales</taxon>
        <taxon>Dilleniaceae</taxon>
        <taxon>Dillenia</taxon>
    </lineage>
</organism>
<dbReference type="EMBL" id="JBAMMX010000025">
    <property type="protein sequence ID" value="KAK6915563.1"/>
    <property type="molecule type" value="Genomic_DNA"/>
</dbReference>
<gene>
    <name evidence="3" type="ORF">RJ641_020680</name>
</gene>
<evidence type="ECO:0000313" key="4">
    <source>
        <dbReference type="Proteomes" id="UP001370490"/>
    </source>
</evidence>
<name>A0AAN8UF13_9MAGN</name>
<dbReference type="GO" id="GO:0016614">
    <property type="term" value="F:oxidoreductase activity, acting on CH-OH group of donors"/>
    <property type="evidence" value="ECO:0007669"/>
    <property type="project" value="UniProtKB-ARBA"/>
</dbReference>
<dbReference type="PANTHER" id="PTHR48107:SF16">
    <property type="entry name" value="NADPH-DEPENDENT ALDEHYDE REDUCTASE 1, CHLOROPLASTIC"/>
    <property type="match status" value="1"/>
</dbReference>
<dbReference type="PANTHER" id="PTHR48107">
    <property type="entry name" value="NADPH-DEPENDENT ALDEHYDE REDUCTASE-LIKE PROTEIN, CHLOROPLASTIC-RELATED"/>
    <property type="match status" value="1"/>
</dbReference>
<protein>
    <submittedName>
        <fullName evidence="3">Uncharacterized protein</fullName>
    </submittedName>
</protein>
<dbReference type="Proteomes" id="UP001370490">
    <property type="component" value="Unassembled WGS sequence"/>
</dbReference>
<evidence type="ECO:0000256" key="2">
    <source>
        <dbReference type="ARBA" id="ARBA00023002"/>
    </source>
</evidence>
<comment type="caution">
    <text evidence="3">The sequence shown here is derived from an EMBL/GenBank/DDBJ whole genome shotgun (WGS) entry which is preliminary data.</text>
</comment>
<sequence>MDPTPQHTQPNYKPANKLQVLTPFPVSTKLFRINNYAYVREWWLWWLVVSRVFDGPCAIASRSRVPRGQGRAGHLIRKAKPHDAKGPIAIPADLRFGENCKRVIDEVENAFGRIDILVNSAAEQDEQKGAMLAFTRALSLELVEKGIRVNGVAPGYGFLPGGEGEEIWVRSAHEAGGSQGNVKTCASNYLEILCFVYLIMYGYVQNQEKVPNKKNSIDVFTTMFSVITEDNLSLYFLKFKFEIARKAIGLHKLDNKKDWNQRTNKDQTNKTTRVSFAWETLRDEKMVAYHEYCCREKKSRRAFKAYLKPLATNFCD</sequence>
<dbReference type="InterPro" id="IPR036291">
    <property type="entry name" value="NAD(P)-bd_dom_sf"/>
</dbReference>
<reference evidence="3 4" key="1">
    <citation type="submission" date="2023-12" db="EMBL/GenBank/DDBJ databases">
        <title>A high-quality genome assembly for Dillenia turbinata (Dilleniales).</title>
        <authorList>
            <person name="Chanderbali A."/>
        </authorList>
    </citation>
    <scope>NUCLEOTIDE SEQUENCE [LARGE SCALE GENOMIC DNA]</scope>
    <source>
        <strain evidence="3">LSX21</strain>
        <tissue evidence="3">Leaf</tissue>
    </source>
</reference>
<proteinExistence type="inferred from homology"/>